<comment type="similarity">
    <text evidence="2">Belongs to the CpsC/CapA family.</text>
</comment>
<dbReference type="RefSeq" id="WP_112880605.1">
    <property type="nucleotide sequence ID" value="NZ_QLUW01000001.1"/>
</dbReference>
<evidence type="ECO:0000313" key="10">
    <source>
        <dbReference type="Proteomes" id="UP000249260"/>
    </source>
</evidence>
<keyword evidence="4 7" id="KW-0812">Transmembrane</keyword>
<evidence type="ECO:0000313" key="9">
    <source>
        <dbReference type="EMBL" id="RAP77482.1"/>
    </source>
</evidence>
<protein>
    <submittedName>
        <fullName evidence="9">Lipopolysaccharide biosynthesis protein</fullName>
    </submittedName>
</protein>
<sequence>MDFSLHKVFQIIKRRLWVVLFVIILVCGLTAAYTKYEDKPVYEASSRLIVNNKGEVDMQPLEYSEISANIQLIETYKEIIKSSKILDVVVKKHPELNLDVKQLLESVNVSSIFDTQVMVISAKDKDYDKASKIANAVSHEFQTQIPSIMKVDNVSILDEAESTIDIRKISTDPVLTLLLSFVLSLLLAAGFVFLLEYLDDTFRSEEDIQNVLNIPHLGTITKVKKQNVRPKRSQIAKGRQVDSTYAGVN</sequence>
<keyword evidence="10" id="KW-1185">Reference proteome</keyword>
<organism evidence="9 10">
    <name type="scientific">Paenibacillus montanisoli</name>
    <dbReference type="NCBI Taxonomy" id="2081970"/>
    <lineage>
        <taxon>Bacteria</taxon>
        <taxon>Bacillati</taxon>
        <taxon>Bacillota</taxon>
        <taxon>Bacilli</taxon>
        <taxon>Bacillales</taxon>
        <taxon>Paenibacillaceae</taxon>
        <taxon>Paenibacillus</taxon>
    </lineage>
</organism>
<comment type="caution">
    <text evidence="9">The sequence shown here is derived from an EMBL/GenBank/DDBJ whole genome shotgun (WGS) entry which is preliminary data.</text>
</comment>
<dbReference type="PANTHER" id="PTHR32309:SF13">
    <property type="entry name" value="FERRIC ENTEROBACTIN TRANSPORT PROTEIN FEPE"/>
    <property type="match status" value="1"/>
</dbReference>
<evidence type="ECO:0000256" key="4">
    <source>
        <dbReference type="ARBA" id="ARBA00022692"/>
    </source>
</evidence>
<feature type="domain" description="Polysaccharide chain length determinant N-terminal" evidence="8">
    <location>
        <begin position="2"/>
        <end position="92"/>
    </location>
</feature>
<comment type="subcellular location">
    <subcellularLocation>
        <location evidence="1">Cell membrane</location>
        <topology evidence="1">Multi-pass membrane protein</topology>
    </subcellularLocation>
</comment>
<evidence type="ECO:0000256" key="6">
    <source>
        <dbReference type="ARBA" id="ARBA00023136"/>
    </source>
</evidence>
<name>A0A328U5Y0_9BACL</name>
<evidence type="ECO:0000256" key="7">
    <source>
        <dbReference type="SAM" id="Phobius"/>
    </source>
</evidence>
<dbReference type="Proteomes" id="UP000249260">
    <property type="component" value="Unassembled WGS sequence"/>
</dbReference>
<gene>
    <name evidence="9" type="ORF">DL346_03100</name>
</gene>
<dbReference type="Pfam" id="PF02706">
    <property type="entry name" value="Wzz"/>
    <property type="match status" value="1"/>
</dbReference>
<dbReference type="InterPro" id="IPR050445">
    <property type="entry name" value="Bact_polysacc_biosynth/exp"/>
</dbReference>
<proteinExistence type="inferred from homology"/>
<dbReference type="InterPro" id="IPR003856">
    <property type="entry name" value="LPS_length_determ_N"/>
</dbReference>
<evidence type="ECO:0000256" key="2">
    <source>
        <dbReference type="ARBA" id="ARBA00006683"/>
    </source>
</evidence>
<dbReference type="PANTHER" id="PTHR32309">
    <property type="entry name" value="TYROSINE-PROTEIN KINASE"/>
    <property type="match status" value="1"/>
</dbReference>
<evidence type="ECO:0000256" key="5">
    <source>
        <dbReference type="ARBA" id="ARBA00022989"/>
    </source>
</evidence>
<keyword evidence="6 7" id="KW-0472">Membrane</keyword>
<evidence type="ECO:0000256" key="3">
    <source>
        <dbReference type="ARBA" id="ARBA00022475"/>
    </source>
</evidence>
<dbReference type="OrthoDB" id="2360475at2"/>
<dbReference type="GO" id="GO:0004713">
    <property type="term" value="F:protein tyrosine kinase activity"/>
    <property type="evidence" value="ECO:0007669"/>
    <property type="project" value="TreeGrafter"/>
</dbReference>
<reference evidence="9 10" key="1">
    <citation type="submission" date="2018-06" db="EMBL/GenBank/DDBJ databases">
        <title>Paenibacillus montanisoli sp. nov., isolated from mountain area soil.</title>
        <authorList>
            <person name="Wu M."/>
        </authorList>
    </citation>
    <scope>NUCLEOTIDE SEQUENCE [LARGE SCALE GENOMIC DNA]</scope>
    <source>
        <strain evidence="9 10">RA17</strain>
    </source>
</reference>
<dbReference type="GO" id="GO:0005886">
    <property type="term" value="C:plasma membrane"/>
    <property type="evidence" value="ECO:0007669"/>
    <property type="project" value="UniProtKB-SubCell"/>
</dbReference>
<evidence type="ECO:0000256" key="1">
    <source>
        <dbReference type="ARBA" id="ARBA00004651"/>
    </source>
</evidence>
<dbReference type="EMBL" id="QLUW01000001">
    <property type="protein sequence ID" value="RAP77482.1"/>
    <property type="molecule type" value="Genomic_DNA"/>
</dbReference>
<dbReference type="AlphaFoldDB" id="A0A328U5Y0"/>
<accession>A0A328U5Y0</accession>
<feature type="transmembrane region" description="Helical" evidence="7">
    <location>
        <begin position="174"/>
        <end position="195"/>
    </location>
</feature>
<keyword evidence="3" id="KW-1003">Cell membrane</keyword>
<evidence type="ECO:0000259" key="8">
    <source>
        <dbReference type="Pfam" id="PF02706"/>
    </source>
</evidence>
<keyword evidence="5 7" id="KW-1133">Transmembrane helix</keyword>